<gene>
    <name evidence="10" type="primary">plsX</name>
    <name evidence="11" type="ORF">HA49_10545</name>
</gene>
<keyword evidence="7 10" id="KW-1208">Phospholipid metabolism</keyword>
<evidence type="ECO:0000256" key="10">
    <source>
        <dbReference type="HAMAP-Rule" id="MF_00019"/>
    </source>
</evidence>
<dbReference type="GO" id="GO:0008654">
    <property type="term" value="P:phospholipid biosynthetic process"/>
    <property type="evidence" value="ECO:0007669"/>
    <property type="project" value="UniProtKB-KW"/>
</dbReference>
<evidence type="ECO:0000256" key="6">
    <source>
        <dbReference type="ARBA" id="ARBA00023209"/>
    </source>
</evidence>
<proteinExistence type="inferred from homology"/>
<evidence type="ECO:0000256" key="9">
    <source>
        <dbReference type="ARBA" id="ARBA00046608"/>
    </source>
</evidence>
<dbReference type="OrthoDB" id="9806408at2"/>
<dbReference type="STRING" id="642227.HA49_10545"/>
<keyword evidence="3 10" id="KW-0444">Lipid biosynthesis</keyword>
<comment type="caution">
    <text evidence="11">The sequence shown here is derived from an EMBL/GenBank/DDBJ whole genome shotgun (WGS) entry which is preliminary data.</text>
</comment>
<dbReference type="PANTHER" id="PTHR30100:SF1">
    <property type="entry name" value="PHOSPHATE ACYLTRANSFERASE"/>
    <property type="match status" value="1"/>
</dbReference>
<name>A0A095VGA5_9GAMM</name>
<keyword evidence="11" id="KW-0012">Acyltransferase</keyword>
<dbReference type="GO" id="GO:0043811">
    <property type="term" value="F:phosphate:acyl-[acyl carrier protein] acyltransferase activity"/>
    <property type="evidence" value="ECO:0007669"/>
    <property type="project" value="UniProtKB-UniRule"/>
</dbReference>
<keyword evidence="12" id="KW-1185">Reference proteome</keyword>
<dbReference type="UniPathway" id="UPA00085"/>
<sequence>MTRLTLAVDAMGGDFGPPVTVPAALQALASHSQLELLLVGFPDEIQPLLARADSSVHQRVTIVPAESVIASDAAPPGAIRHSHGSSMRIALELLKEGRASACVSAGNTGALMGLSTLLLRPAEGIRRPALVTVVPHVHRGHTVLLDLGANASADSTMLVQFAVMGAVMAEEVLGIPAPRVALLNIGQEACKGPEHIRNAAVTLKQMEQLNYVGFLEGSELLTGKTDVLVCDGFAGNVSLKTMEGVIKTFLNLMTGTEQTKKRSWWRHLVVRSMKGRLMKRFGEIDPDQYNGASLLGLPGIVIKSHGAASERAFAVAIEHAIQAVIHNIPEKISVRLDTVLARSDIA</sequence>
<dbReference type="RefSeq" id="WP_038020073.1">
    <property type="nucleotide sequence ID" value="NZ_JPKR02000002.1"/>
</dbReference>
<keyword evidence="5 10" id="KW-0443">Lipid metabolism</keyword>
<comment type="similarity">
    <text evidence="10">Belongs to the PlsX family.</text>
</comment>
<evidence type="ECO:0000256" key="5">
    <source>
        <dbReference type="ARBA" id="ARBA00023098"/>
    </source>
</evidence>
<reference evidence="11" key="1">
    <citation type="submission" date="2014-12" db="EMBL/GenBank/DDBJ databases">
        <title>The draft genome of the Tatumella morbirosei type strain, LMG23360T isolated from pineapple rot.</title>
        <authorList>
            <person name="Smits T.H."/>
            <person name="Palmer M."/>
            <person name="Venter S.N."/>
            <person name="Duffy B."/>
            <person name="Steenkamp E.T."/>
            <person name="Chan W.Y."/>
            <person name="Coutinho T.A."/>
            <person name="Coetzee M.P."/>
            <person name="De Maayer P."/>
        </authorList>
    </citation>
    <scope>NUCLEOTIDE SEQUENCE [LARGE SCALE GENOMIC DNA]</scope>
    <source>
        <strain evidence="11">LMG 23360</strain>
    </source>
</reference>
<dbReference type="PANTHER" id="PTHR30100">
    <property type="entry name" value="FATTY ACID/PHOSPHOLIPID SYNTHESIS PROTEIN PLSX"/>
    <property type="match status" value="1"/>
</dbReference>
<dbReference type="PIRSF" id="PIRSF002465">
    <property type="entry name" value="Phsphlp_syn_PlsX"/>
    <property type="match status" value="1"/>
</dbReference>
<keyword evidence="2 10" id="KW-0963">Cytoplasm</keyword>
<comment type="catalytic activity">
    <reaction evidence="1 10">
        <text>a fatty acyl-[ACP] + phosphate = an acyl phosphate + holo-[ACP]</text>
        <dbReference type="Rhea" id="RHEA:42292"/>
        <dbReference type="Rhea" id="RHEA-COMP:9685"/>
        <dbReference type="Rhea" id="RHEA-COMP:14125"/>
        <dbReference type="ChEBI" id="CHEBI:43474"/>
        <dbReference type="ChEBI" id="CHEBI:59918"/>
        <dbReference type="ChEBI" id="CHEBI:64479"/>
        <dbReference type="ChEBI" id="CHEBI:138651"/>
        <dbReference type="EC" id="2.3.1.274"/>
    </reaction>
</comment>
<dbReference type="eggNOG" id="COG0416">
    <property type="taxonomic scope" value="Bacteria"/>
</dbReference>
<dbReference type="Pfam" id="PF02504">
    <property type="entry name" value="FA_synthesis"/>
    <property type="match status" value="1"/>
</dbReference>
<keyword evidence="6 10" id="KW-0594">Phospholipid biosynthesis</keyword>
<accession>A0A095VGA5</accession>
<comment type="pathway">
    <text evidence="10">Lipid metabolism; phospholipid metabolism.</text>
</comment>
<evidence type="ECO:0000256" key="3">
    <source>
        <dbReference type="ARBA" id="ARBA00022516"/>
    </source>
</evidence>
<dbReference type="Gene3D" id="3.40.718.10">
    <property type="entry name" value="Isopropylmalate Dehydrogenase"/>
    <property type="match status" value="1"/>
</dbReference>
<dbReference type="GO" id="GO:0006633">
    <property type="term" value="P:fatty acid biosynthetic process"/>
    <property type="evidence" value="ECO:0007669"/>
    <property type="project" value="UniProtKB-UniRule"/>
</dbReference>
<evidence type="ECO:0000256" key="1">
    <source>
        <dbReference type="ARBA" id="ARBA00001232"/>
    </source>
</evidence>
<evidence type="ECO:0000256" key="7">
    <source>
        <dbReference type="ARBA" id="ARBA00023264"/>
    </source>
</evidence>
<evidence type="ECO:0000256" key="8">
    <source>
        <dbReference type="ARBA" id="ARBA00024069"/>
    </source>
</evidence>
<dbReference type="EC" id="2.3.1.274" evidence="8 10"/>
<evidence type="ECO:0000313" key="11">
    <source>
        <dbReference type="EMBL" id="KGD73680.1"/>
    </source>
</evidence>
<dbReference type="Proteomes" id="UP000029577">
    <property type="component" value="Unassembled WGS sequence"/>
</dbReference>
<dbReference type="GO" id="GO:0005737">
    <property type="term" value="C:cytoplasm"/>
    <property type="evidence" value="ECO:0007669"/>
    <property type="project" value="UniProtKB-SubCell"/>
</dbReference>
<dbReference type="InterPro" id="IPR012281">
    <property type="entry name" value="Phospholipid_synth_PlsX-like"/>
</dbReference>
<comment type="subunit">
    <text evidence="9 10">Homodimer. Probably interacts with PlsY.</text>
</comment>
<comment type="subcellular location">
    <subcellularLocation>
        <location evidence="10">Cytoplasm</location>
    </subcellularLocation>
    <text evidence="10">Associated with the membrane possibly through PlsY.</text>
</comment>
<evidence type="ECO:0000256" key="4">
    <source>
        <dbReference type="ARBA" id="ARBA00022679"/>
    </source>
</evidence>
<dbReference type="SUPFAM" id="SSF53659">
    <property type="entry name" value="Isocitrate/Isopropylmalate dehydrogenase-like"/>
    <property type="match status" value="1"/>
</dbReference>
<dbReference type="InterPro" id="IPR003664">
    <property type="entry name" value="FA_synthesis"/>
</dbReference>
<protein>
    <recommendedName>
        <fullName evidence="8 10">Phosphate acyltransferase</fullName>
        <ecNumber evidence="8 10">2.3.1.274</ecNumber>
    </recommendedName>
    <alternativeName>
        <fullName evidence="10">Acyl-ACP phosphotransacylase</fullName>
    </alternativeName>
    <alternativeName>
        <fullName evidence="10">Acyl-[acyl-carrier-protein]--phosphate acyltransferase</fullName>
    </alternativeName>
    <alternativeName>
        <fullName evidence="10">Phosphate-acyl-ACP acyltransferase</fullName>
    </alternativeName>
</protein>
<evidence type="ECO:0000256" key="2">
    <source>
        <dbReference type="ARBA" id="ARBA00022490"/>
    </source>
</evidence>
<organism evidence="11 12">
    <name type="scientific">Tatumella morbirosei</name>
    <dbReference type="NCBI Taxonomy" id="642227"/>
    <lineage>
        <taxon>Bacteria</taxon>
        <taxon>Pseudomonadati</taxon>
        <taxon>Pseudomonadota</taxon>
        <taxon>Gammaproteobacteria</taxon>
        <taxon>Enterobacterales</taxon>
        <taxon>Erwiniaceae</taxon>
        <taxon>Tatumella</taxon>
    </lineage>
</organism>
<keyword evidence="4 10" id="KW-0808">Transferase</keyword>
<dbReference type="AlphaFoldDB" id="A0A095VGA5"/>
<evidence type="ECO:0000313" key="12">
    <source>
        <dbReference type="Proteomes" id="UP000029577"/>
    </source>
</evidence>
<dbReference type="NCBIfam" id="TIGR00182">
    <property type="entry name" value="plsX"/>
    <property type="match status" value="1"/>
</dbReference>
<dbReference type="EMBL" id="JPKR02000002">
    <property type="protein sequence ID" value="KGD73680.1"/>
    <property type="molecule type" value="Genomic_DNA"/>
</dbReference>
<comment type="function">
    <text evidence="10">Catalyzes the reversible formation of acyl-phosphate (acyl-PO(4)) from acyl-[acyl-carrier-protein] (acyl-ACP). This enzyme utilizes acyl-ACP as fatty acyl donor, but not acyl-CoA.</text>
</comment>
<dbReference type="HAMAP" id="MF_00019">
    <property type="entry name" value="PlsX"/>
    <property type="match status" value="1"/>
</dbReference>